<feature type="domain" description="HTH cro/C1-type" evidence="4">
    <location>
        <begin position="5"/>
        <end position="59"/>
    </location>
</feature>
<dbReference type="InterPro" id="IPR010982">
    <property type="entry name" value="Lambda_DNA-bd_dom_sf"/>
</dbReference>
<dbReference type="PANTHER" id="PTHR46797">
    <property type="entry name" value="HTH-TYPE TRANSCRIPTIONAL REGULATOR"/>
    <property type="match status" value="1"/>
</dbReference>
<dbReference type="Proteomes" id="UP000229526">
    <property type="component" value="Unassembled WGS sequence"/>
</dbReference>
<sequence length="61" mass="7017">MGEKLRKLRIKRNWSQGELSRRSGIHRTYISGIEKGLRNPALKNINRLAKALNISPSEVFN</sequence>
<comment type="caution">
    <text evidence="5">The sequence shown here is derived from an EMBL/GenBank/DDBJ whole genome shotgun (WGS) entry which is preliminary data.</text>
</comment>
<dbReference type="CDD" id="cd00093">
    <property type="entry name" value="HTH_XRE"/>
    <property type="match status" value="1"/>
</dbReference>
<dbReference type="Gene3D" id="1.10.260.40">
    <property type="entry name" value="lambda repressor-like DNA-binding domains"/>
    <property type="match status" value="1"/>
</dbReference>
<keyword evidence="2" id="KW-0238">DNA-binding</keyword>
<evidence type="ECO:0000256" key="1">
    <source>
        <dbReference type="ARBA" id="ARBA00023015"/>
    </source>
</evidence>
<dbReference type="PROSITE" id="PS50943">
    <property type="entry name" value="HTH_CROC1"/>
    <property type="match status" value="1"/>
</dbReference>
<evidence type="ECO:0000313" key="6">
    <source>
        <dbReference type="Proteomes" id="UP000229526"/>
    </source>
</evidence>
<organism evidence="5 6">
    <name type="scientific">Candidatus Harrisonbacteria bacterium CG10_big_fil_rev_8_21_14_0_10_49_15</name>
    <dbReference type="NCBI Taxonomy" id="1974587"/>
    <lineage>
        <taxon>Bacteria</taxon>
        <taxon>Candidatus Harrisoniibacteriota</taxon>
    </lineage>
</organism>
<dbReference type="AlphaFoldDB" id="A0A2H0UJQ9"/>
<evidence type="ECO:0000259" key="4">
    <source>
        <dbReference type="PROSITE" id="PS50943"/>
    </source>
</evidence>
<gene>
    <name evidence="5" type="ORF">COU11_04775</name>
</gene>
<keyword evidence="1" id="KW-0805">Transcription regulation</keyword>
<dbReference type="SMART" id="SM00530">
    <property type="entry name" value="HTH_XRE"/>
    <property type="match status" value="1"/>
</dbReference>
<dbReference type="InterPro" id="IPR001387">
    <property type="entry name" value="Cro/C1-type_HTH"/>
</dbReference>
<protein>
    <submittedName>
        <fullName evidence="5">XRE family transcriptional regulator</fullName>
    </submittedName>
</protein>
<proteinExistence type="predicted"/>
<name>A0A2H0UJQ9_9BACT</name>
<accession>A0A2H0UJQ9</accession>
<dbReference type="GO" id="GO:0003700">
    <property type="term" value="F:DNA-binding transcription factor activity"/>
    <property type="evidence" value="ECO:0007669"/>
    <property type="project" value="TreeGrafter"/>
</dbReference>
<reference evidence="6" key="1">
    <citation type="submission" date="2017-09" db="EMBL/GenBank/DDBJ databases">
        <title>Depth-based differentiation of microbial function through sediment-hosted aquifers and enrichment of novel symbionts in the deep terrestrial subsurface.</title>
        <authorList>
            <person name="Probst A.J."/>
            <person name="Ladd B."/>
            <person name="Jarett J.K."/>
            <person name="Geller-Mcgrath D.E."/>
            <person name="Sieber C.M.K."/>
            <person name="Emerson J.B."/>
            <person name="Anantharaman K."/>
            <person name="Thomas B.C."/>
            <person name="Malmstrom R."/>
            <person name="Stieglmeier M."/>
            <person name="Klingl A."/>
            <person name="Woyke T."/>
            <person name="Ryan C.M."/>
            <person name="Banfield J.F."/>
        </authorList>
    </citation>
    <scope>NUCLEOTIDE SEQUENCE [LARGE SCALE GENOMIC DNA]</scope>
</reference>
<dbReference type="GO" id="GO:0003677">
    <property type="term" value="F:DNA binding"/>
    <property type="evidence" value="ECO:0007669"/>
    <property type="project" value="UniProtKB-KW"/>
</dbReference>
<dbReference type="SUPFAM" id="SSF47413">
    <property type="entry name" value="lambda repressor-like DNA-binding domains"/>
    <property type="match status" value="1"/>
</dbReference>
<dbReference type="InterPro" id="IPR050807">
    <property type="entry name" value="TransReg_Diox_bact_type"/>
</dbReference>
<dbReference type="GO" id="GO:0005829">
    <property type="term" value="C:cytosol"/>
    <property type="evidence" value="ECO:0007669"/>
    <property type="project" value="TreeGrafter"/>
</dbReference>
<evidence type="ECO:0000256" key="3">
    <source>
        <dbReference type="ARBA" id="ARBA00023163"/>
    </source>
</evidence>
<keyword evidence="3" id="KW-0804">Transcription</keyword>
<evidence type="ECO:0000256" key="2">
    <source>
        <dbReference type="ARBA" id="ARBA00023125"/>
    </source>
</evidence>
<evidence type="ECO:0000313" key="5">
    <source>
        <dbReference type="EMBL" id="PIR86620.1"/>
    </source>
</evidence>
<dbReference type="Pfam" id="PF01381">
    <property type="entry name" value="HTH_3"/>
    <property type="match status" value="1"/>
</dbReference>
<dbReference type="EMBL" id="PFBD01000031">
    <property type="protein sequence ID" value="PIR86620.1"/>
    <property type="molecule type" value="Genomic_DNA"/>
</dbReference>
<dbReference type="PANTHER" id="PTHR46797:SF23">
    <property type="entry name" value="HTH-TYPE TRANSCRIPTIONAL REGULATOR SUTR"/>
    <property type="match status" value="1"/>
</dbReference>